<gene>
    <name evidence="3" type="ORF">FH610_035210</name>
</gene>
<feature type="transmembrane region" description="Helical" evidence="2">
    <location>
        <begin position="422"/>
        <end position="443"/>
    </location>
</feature>
<dbReference type="CDD" id="cd17339">
    <property type="entry name" value="MFS_NIMT_CynX_like"/>
    <property type="match status" value="1"/>
</dbReference>
<sequence>MTPHDGVIRDEPVVRDRAVVRDRDLPEGDVARRSPAKQRQGRARSAIWTRRLAVAALVLAALNLRPVVTSLGPVLEEARAALGMSATVAGLLTSVPAVCFALIGSAAPRLARRHGPEGVVLAGMAAVALGLALRPFVGSTPVFLTLSGFALAGIAVANVLLPVVVKQRFPDRVGMMTGLYSMALNLGAAAAAVTVPLAGVFGGDWRAGLGAWAVLAAVAVPPWVALARDGRRPPGKQDGQQTGRQAGRAAGGHAAAGAGAHVRVARSPTAWALAVFFGLQATSAYVIMGWLPQVFRDAGLSAEAAGLLFAATSVLGVPLSFVLAAVAGRLRNQSGIAVLLGAFGLAGYAGLWAAPAAAPWLWAVLLGVANCSFPLALTMIAMRGRDGATVIRLSAFAQSVGYLLSVPGPILVGALYQHTGGWQGPLAFVVCLMVPQIAAGYLAGRDRQI</sequence>
<feature type="transmembrane region" description="Helical" evidence="2">
    <location>
        <begin position="393"/>
        <end position="416"/>
    </location>
</feature>
<dbReference type="AlphaFoldDB" id="A0A5N6BHP1"/>
<feature type="transmembrane region" description="Helical" evidence="2">
    <location>
        <begin position="119"/>
        <end position="137"/>
    </location>
</feature>
<feature type="transmembrane region" description="Helical" evidence="2">
    <location>
        <begin position="334"/>
        <end position="354"/>
    </location>
</feature>
<dbReference type="PANTHER" id="PTHR23523:SF2">
    <property type="entry name" value="2-NITROIMIDAZOLE TRANSPORTER"/>
    <property type="match status" value="1"/>
</dbReference>
<evidence type="ECO:0000313" key="3">
    <source>
        <dbReference type="EMBL" id="KAB8180044.1"/>
    </source>
</evidence>
<dbReference type="InterPro" id="IPR052524">
    <property type="entry name" value="MFS_Cyanate_Porter"/>
</dbReference>
<feature type="transmembrane region" description="Helical" evidence="2">
    <location>
        <begin position="143"/>
        <end position="165"/>
    </location>
</feature>
<dbReference type="Gene3D" id="1.20.1250.20">
    <property type="entry name" value="MFS general substrate transporter like domains"/>
    <property type="match status" value="1"/>
</dbReference>
<name>A0A5N6BHP1_9ACTN</name>
<feature type="region of interest" description="Disordered" evidence="1">
    <location>
        <begin position="229"/>
        <end position="248"/>
    </location>
</feature>
<proteinExistence type="predicted"/>
<feature type="transmembrane region" description="Helical" evidence="2">
    <location>
        <begin position="360"/>
        <end position="381"/>
    </location>
</feature>
<feature type="transmembrane region" description="Helical" evidence="2">
    <location>
        <begin position="177"/>
        <end position="201"/>
    </location>
</feature>
<accession>A0A5N6BHP1</accession>
<reference evidence="3 4" key="1">
    <citation type="submission" date="2019-10" db="EMBL/GenBank/DDBJ databases">
        <title>Nonomuraea sp. nov., isolated from Phyllanthus amarus.</title>
        <authorList>
            <person name="Klykleung N."/>
            <person name="Tanasupawat S."/>
        </authorList>
    </citation>
    <scope>NUCLEOTIDE SEQUENCE [LARGE SCALE GENOMIC DNA]</scope>
    <source>
        <strain evidence="3 4">CR1-09</strain>
    </source>
</reference>
<organism evidence="3 4">
    <name type="scientific">Microbispora catharanthi</name>
    <dbReference type="NCBI Taxonomy" id="1712871"/>
    <lineage>
        <taxon>Bacteria</taxon>
        <taxon>Bacillati</taxon>
        <taxon>Actinomycetota</taxon>
        <taxon>Actinomycetes</taxon>
        <taxon>Streptosporangiales</taxon>
        <taxon>Streptosporangiaceae</taxon>
        <taxon>Microbispora</taxon>
    </lineage>
</organism>
<dbReference type="PANTHER" id="PTHR23523">
    <property type="match status" value="1"/>
</dbReference>
<dbReference type="EMBL" id="VDMA02000025">
    <property type="protein sequence ID" value="KAB8180044.1"/>
    <property type="molecule type" value="Genomic_DNA"/>
</dbReference>
<dbReference type="GO" id="GO:0022857">
    <property type="term" value="F:transmembrane transporter activity"/>
    <property type="evidence" value="ECO:0007669"/>
    <property type="project" value="InterPro"/>
</dbReference>
<feature type="transmembrane region" description="Helical" evidence="2">
    <location>
        <begin position="207"/>
        <end position="226"/>
    </location>
</feature>
<evidence type="ECO:0000256" key="1">
    <source>
        <dbReference type="SAM" id="MobiDB-lite"/>
    </source>
</evidence>
<feature type="transmembrane region" description="Helical" evidence="2">
    <location>
        <begin position="304"/>
        <end position="327"/>
    </location>
</feature>
<keyword evidence="2" id="KW-0812">Transmembrane</keyword>
<dbReference type="SUPFAM" id="SSF103473">
    <property type="entry name" value="MFS general substrate transporter"/>
    <property type="match status" value="1"/>
</dbReference>
<dbReference type="Pfam" id="PF07690">
    <property type="entry name" value="MFS_1"/>
    <property type="match status" value="1"/>
</dbReference>
<evidence type="ECO:0000256" key="2">
    <source>
        <dbReference type="SAM" id="Phobius"/>
    </source>
</evidence>
<keyword evidence="2" id="KW-0472">Membrane</keyword>
<feature type="transmembrane region" description="Helical" evidence="2">
    <location>
        <begin position="80"/>
        <end position="107"/>
    </location>
</feature>
<keyword evidence="4" id="KW-1185">Reference proteome</keyword>
<protein>
    <submittedName>
        <fullName evidence="3">MFS transporter</fullName>
    </submittedName>
</protein>
<dbReference type="Proteomes" id="UP000313066">
    <property type="component" value="Unassembled WGS sequence"/>
</dbReference>
<keyword evidence="2" id="KW-1133">Transmembrane helix</keyword>
<evidence type="ECO:0000313" key="4">
    <source>
        <dbReference type="Proteomes" id="UP000313066"/>
    </source>
</evidence>
<dbReference type="InterPro" id="IPR011701">
    <property type="entry name" value="MFS"/>
</dbReference>
<comment type="caution">
    <text evidence="3">The sequence shown here is derived from an EMBL/GenBank/DDBJ whole genome shotgun (WGS) entry which is preliminary data.</text>
</comment>
<feature type="transmembrane region" description="Helical" evidence="2">
    <location>
        <begin position="270"/>
        <end position="292"/>
    </location>
</feature>
<dbReference type="InterPro" id="IPR036259">
    <property type="entry name" value="MFS_trans_sf"/>
</dbReference>
<feature type="transmembrane region" description="Helical" evidence="2">
    <location>
        <begin position="48"/>
        <end position="68"/>
    </location>
</feature>